<dbReference type="InterPro" id="IPR003593">
    <property type="entry name" value="AAA+_ATPase"/>
</dbReference>
<name>A0AAE3MW72_9HYPH</name>
<dbReference type="PANTHER" id="PTHR42794">
    <property type="entry name" value="HEMIN IMPORT ATP-BINDING PROTEIN HMUV"/>
    <property type="match status" value="1"/>
</dbReference>
<evidence type="ECO:0000256" key="2">
    <source>
        <dbReference type="ARBA" id="ARBA00022448"/>
    </source>
</evidence>
<sequence>MKLELSALGIGYGRKTIGDNISLSLAGGEVLALLGPNGAGKTTLFKTILGLLPIRAGEVILDGKPLAEWSRRERALRIAYVPQAHETSFPFTVRDVVLMGRTAYIRPFATPGRRDREITETVMESVGIVKLADAVYTEISGGERQLTLIARALAQQARIVVMDEPASSLDYGNQMRLLAQIRQLARAGLSVVLSTHNPDHAFLAADRVALLKDGGLHAVGAPDTVLTPEAMKTIYGIDVVIGTVAGGGAPVCSPRLDRMPYRGET</sequence>
<dbReference type="SMART" id="SM00382">
    <property type="entry name" value="AAA"/>
    <property type="match status" value="1"/>
</dbReference>
<dbReference type="Proteomes" id="UP001208771">
    <property type="component" value="Unassembled WGS sequence"/>
</dbReference>
<evidence type="ECO:0000313" key="9">
    <source>
        <dbReference type="Proteomes" id="UP001208771"/>
    </source>
</evidence>
<keyword evidence="3" id="KW-0547">Nucleotide-binding</keyword>
<evidence type="ECO:0000256" key="6">
    <source>
        <dbReference type="ARBA" id="ARBA00037066"/>
    </source>
</evidence>
<comment type="function">
    <text evidence="6">Part of the ABC transporter complex HmuTUV involved in hemin import. Responsible for energy coupling to the transport system.</text>
</comment>
<protein>
    <submittedName>
        <fullName evidence="8">ABC transporter ATP-binding protein</fullName>
    </submittedName>
</protein>
<proteinExistence type="inferred from homology"/>
<dbReference type="FunFam" id="3.40.50.300:FF:000134">
    <property type="entry name" value="Iron-enterobactin ABC transporter ATP-binding protein"/>
    <property type="match status" value="1"/>
</dbReference>
<evidence type="ECO:0000256" key="1">
    <source>
        <dbReference type="ARBA" id="ARBA00005417"/>
    </source>
</evidence>
<dbReference type="GO" id="GO:0005524">
    <property type="term" value="F:ATP binding"/>
    <property type="evidence" value="ECO:0007669"/>
    <property type="project" value="UniProtKB-KW"/>
</dbReference>
<evidence type="ECO:0000256" key="3">
    <source>
        <dbReference type="ARBA" id="ARBA00022741"/>
    </source>
</evidence>
<dbReference type="PROSITE" id="PS50893">
    <property type="entry name" value="ABC_TRANSPORTER_2"/>
    <property type="match status" value="1"/>
</dbReference>
<dbReference type="Gene3D" id="3.40.50.300">
    <property type="entry name" value="P-loop containing nucleotide triphosphate hydrolases"/>
    <property type="match status" value="1"/>
</dbReference>
<dbReference type="CDD" id="cd03214">
    <property type="entry name" value="ABC_Iron-Siderophores_B12_Hemin"/>
    <property type="match status" value="1"/>
</dbReference>
<dbReference type="SUPFAM" id="SSF52540">
    <property type="entry name" value="P-loop containing nucleoside triphosphate hydrolases"/>
    <property type="match status" value="1"/>
</dbReference>
<evidence type="ECO:0000313" key="8">
    <source>
        <dbReference type="EMBL" id="MCX8996058.1"/>
    </source>
</evidence>
<keyword evidence="5" id="KW-1278">Translocase</keyword>
<accession>A0AAE3MW72</accession>
<keyword evidence="4 8" id="KW-0067">ATP-binding</keyword>
<dbReference type="GO" id="GO:0016887">
    <property type="term" value="F:ATP hydrolysis activity"/>
    <property type="evidence" value="ECO:0007669"/>
    <property type="project" value="InterPro"/>
</dbReference>
<feature type="domain" description="ABC transporter" evidence="7">
    <location>
        <begin position="3"/>
        <end position="238"/>
    </location>
</feature>
<dbReference type="AlphaFoldDB" id="A0AAE3MW72"/>
<gene>
    <name evidence="8" type="ORF">NOF55_02975</name>
</gene>
<reference evidence="8" key="1">
    <citation type="submission" date="2022-07" db="EMBL/GenBank/DDBJ databases">
        <title>Ectorhizobium quercum gen.nov., sp. nov.</title>
        <authorList>
            <person name="Ma T."/>
            <person name="Li Y."/>
        </authorList>
    </citation>
    <scope>NUCLEOTIDE SEQUENCE</scope>
    <source>
        <strain evidence="8">BDR2-2</strain>
    </source>
</reference>
<dbReference type="InterPro" id="IPR003439">
    <property type="entry name" value="ABC_transporter-like_ATP-bd"/>
</dbReference>
<dbReference type="RefSeq" id="WP_306409816.1">
    <property type="nucleotide sequence ID" value="NZ_JANFPI010000001.1"/>
</dbReference>
<keyword evidence="2" id="KW-0813">Transport</keyword>
<keyword evidence="9" id="KW-1185">Reference proteome</keyword>
<dbReference type="EMBL" id="JANFPI010000001">
    <property type="protein sequence ID" value="MCX8996058.1"/>
    <property type="molecule type" value="Genomic_DNA"/>
</dbReference>
<dbReference type="Pfam" id="PF00005">
    <property type="entry name" value="ABC_tran"/>
    <property type="match status" value="1"/>
</dbReference>
<comment type="similarity">
    <text evidence="1">Belongs to the ABC transporter superfamily.</text>
</comment>
<comment type="caution">
    <text evidence="8">The sequence shown here is derived from an EMBL/GenBank/DDBJ whole genome shotgun (WGS) entry which is preliminary data.</text>
</comment>
<evidence type="ECO:0000256" key="4">
    <source>
        <dbReference type="ARBA" id="ARBA00022840"/>
    </source>
</evidence>
<organism evidence="8 9">
    <name type="scientific">Ectorhizobium quercum</name>
    <dbReference type="NCBI Taxonomy" id="2965071"/>
    <lineage>
        <taxon>Bacteria</taxon>
        <taxon>Pseudomonadati</taxon>
        <taxon>Pseudomonadota</taxon>
        <taxon>Alphaproteobacteria</taxon>
        <taxon>Hyphomicrobiales</taxon>
        <taxon>Rhizobiaceae</taxon>
        <taxon>Ectorhizobium</taxon>
    </lineage>
</organism>
<dbReference type="PANTHER" id="PTHR42794:SF1">
    <property type="entry name" value="HEMIN IMPORT ATP-BINDING PROTEIN HMUV"/>
    <property type="match status" value="1"/>
</dbReference>
<dbReference type="InterPro" id="IPR027417">
    <property type="entry name" value="P-loop_NTPase"/>
</dbReference>
<evidence type="ECO:0000259" key="7">
    <source>
        <dbReference type="PROSITE" id="PS50893"/>
    </source>
</evidence>
<evidence type="ECO:0000256" key="5">
    <source>
        <dbReference type="ARBA" id="ARBA00022967"/>
    </source>
</evidence>